<dbReference type="EMBL" id="CH473976">
    <property type="protein sequence ID" value="EDM00814.1"/>
    <property type="molecule type" value="Genomic_DNA"/>
</dbReference>
<accession>A6J5X5</accession>
<name>A6J5X5_RAT</name>
<evidence type="ECO:0000313" key="1">
    <source>
        <dbReference type="EMBL" id="EDM00814.1"/>
    </source>
</evidence>
<protein>
    <submittedName>
        <fullName evidence="1">RCG62703</fullName>
    </submittedName>
</protein>
<evidence type="ECO:0000313" key="2">
    <source>
        <dbReference type="Proteomes" id="UP000234681"/>
    </source>
</evidence>
<organism evidence="1 2">
    <name type="scientific">Rattus norvegicus</name>
    <name type="common">Rat</name>
    <dbReference type="NCBI Taxonomy" id="10116"/>
    <lineage>
        <taxon>Eukaryota</taxon>
        <taxon>Metazoa</taxon>
        <taxon>Chordata</taxon>
        <taxon>Craniata</taxon>
        <taxon>Vertebrata</taxon>
        <taxon>Euteleostomi</taxon>
        <taxon>Mammalia</taxon>
        <taxon>Eutheria</taxon>
        <taxon>Euarchontoglires</taxon>
        <taxon>Glires</taxon>
        <taxon>Rodentia</taxon>
        <taxon>Myomorpha</taxon>
        <taxon>Muroidea</taxon>
        <taxon>Muridae</taxon>
        <taxon>Murinae</taxon>
        <taxon>Rattus</taxon>
    </lineage>
</organism>
<dbReference type="Proteomes" id="UP000234681">
    <property type="component" value="Chromosome 2"/>
</dbReference>
<proteinExistence type="predicted"/>
<sequence length="32" mass="3777">MKFKLWSSSKRIFEIKNHSVQKSVLNLPFLAV</sequence>
<dbReference type="AlphaFoldDB" id="A6J5X5"/>
<reference evidence="1 2" key="1">
    <citation type="submission" date="2005-09" db="EMBL/GenBank/DDBJ databases">
        <authorList>
            <person name="Mural R.J."/>
            <person name="Li P.W."/>
            <person name="Adams M.D."/>
            <person name="Amanatides P.G."/>
            <person name="Baden-Tillson H."/>
            <person name="Barnstead M."/>
            <person name="Chin S.H."/>
            <person name="Dew I."/>
            <person name="Evans C.A."/>
            <person name="Ferriera S."/>
            <person name="Flanigan M."/>
            <person name="Fosler C."/>
            <person name="Glodek A."/>
            <person name="Gu Z."/>
            <person name="Holt R.A."/>
            <person name="Jennings D."/>
            <person name="Kraft C.L."/>
            <person name="Lu F."/>
            <person name="Nguyen T."/>
            <person name="Nusskern D.R."/>
            <person name="Pfannkoch C.M."/>
            <person name="Sitter C."/>
            <person name="Sutton G.G."/>
            <person name="Venter J.C."/>
            <person name="Wang Z."/>
            <person name="Woodage T."/>
            <person name="Zheng X.H."/>
            <person name="Zhong F."/>
        </authorList>
    </citation>
    <scope>NUCLEOTIDE SEQUENCE [LARGE SCALE GENOMIC DNA]</scope>
    <source>
        <strain>BN</strain>
        <strain evidence="2">Sprague-Dawley</strain>
    </source>
</reference>
<gene>
    <name evidence="1" type="ORF">rCG_62703</name>
</gene>